<dbReference type="PANTHER" id="PTHR35145">
    <property type="entry name" value="CYTOPLASMIC PROTEIN-RELATED"/>
    <property type="match status" value="1"/>
</dbReference>
<dbReference type="AlphaFoldDB" id="A0A239SW10"/>
<dbReference type="STRING" id="1123308.GCA_000380085_00752"/>
<evidence type="ECO:0000313" key="2">
    <source>
        <dbReference type="Proteomes" id="UP000215185"/>
    </source>
</evidence>
<accession>A0A239SW10</accession>
<dbReference type="PANTHER" id="PTHR35145:SF1">
    <property type="entry name" value="CYTOPLASMIC PROTEIN"/>
    <property type="match status" value="1"/>
</dbReference>
<dbReference type="InterPro" id="IPR038056">
    <property type="entry name" value="YjbR-like_sf"/>
</dbReference>
<dbReference type="InterPro" id="IPR007351">
    <property type="entry name" value="YjbR"/>
</dbReference>
<dbReference type="Pfam" id="PF04237">
    <property type="entry name" value="YjbR"/>
    <property type="match status" value="1"/>
</dbReference>
<dbReference type="InterPro" id="IPR058532">
    <property type="entry name" value="YjbR/MT2646/Rv2570-like"/>
</dbReference>
<name>A0A239SW10_9STRE</name>
<dbReference type="Gene3D" id="3.90.1150.30">
    <property type="match status" value="1"/>
</dbReference>
<dbReference type="eggNOG" id="COG2315">
    <property type="taxonomic scope" value="Bacteria"/>
</dbReference>
<evidence type="ECO:0000313" key="1">
    <source>
        <dbReference type="EMBL" id="SNU89627.1"/>
    </source>
</evidence>
<dbReference type="Proteomes" id="UP000215185">
    <property type="component" value="Chromosome 1"/>
</dbReference>
<dbReference type="SUPFAM" id="SSF142906">
    <property type="entry name" value="YjbR-like"/>
    <property type="match status" value="1"/>
</dbReference>
<dbReference type="KEGG" id="smen:SAMEA4412692_1566"/>
<organism evidence="1 2">
    <name type="scientific">Streptococcus merionis</name>
    <dbReference type="NCBI Taxonomy" id="400065"/>
    <lineage>
        <taxon>Bacteria</taxon>
        <taxon>Bacillati</taxon>
        <taxon>Bacillota</taxon>
        <taxon>Bacilli</taxon>
        <taxon>Lactobacillales</taxon>
        <taxon>Streptococcaceae</taxon>
        <taxon>Streptococcus</taxon>
    </lineage>
</organism>
<gene>
    <name evidence="1" type="ORF">SAMEA4412692_01566</name>
</gene>
<protein>
    <submittedName>
        <fullName evidence="1">Uncharacterized protein conserved in bacteria</fullName>
    </submittedName>
</protein>
<proteinExistence type="predicted"/>
<reference evidence="1 2" key="1">
    <citation type="submission" date="2017-06" db="EMBL/GenBank/DDBJ databases">
        <authorList>
            <consortium name="Pathogen Informatics"/>
        </authorList>
    </citation>
    <scope>NUCLEOTIDE SEQUENCE [LARGE SCALE GENOMIC DNA]</scope>
    <source>
        <strain evidence="1 2">NCTC13788</strain>
    </source>
</reference>
<dbReference type="EMBL" id="LT906439">
    <property type="protein sequence ID" value="SNU89627.1"/>
    <property type="molecule type" value="Genomic_DNA"/>
</dbReference>
<sequence>MSFEKSFFEKKQVNWSSLADFGFVKEDEVWHYCELFFDGSFEAQIQIMPDGQVMGQIVDVELDEPYLAYQVLSPVGAFVHQVRDAYSTILERVAEACFTEQLFRSDQANRLAQRILKEFSDKPDHPFKRIPEAVVFRSPANQKWYALVMSVSRNKVDKKKPASSEVVDILNIKVNEKVLPQLLEKGGFYPSYHMSKTSWLTIILDETVDDNLIFDLLSQSRALVSPKSYRAAENEPDYWIIPANLKLYDIDLDFAQNKEQVWHHKGKINAGDIMGIYITAPTRALRYICRISDVFQENDEMMMRLHLVKVFPDNEFPIDRLIQLGVKAVRGPRRMTPDLVAEVKAIL</sequence>
<keyword evidence="2" id="KW-1185">Reference proteome</keyword>